<reference evidence="2" key="1">
    <citation type="submission" date="2017-06" db="EMBL/GenBank/DDBJ databases">
        <authorList>
            <person name="Varghese N."/>
            <person name="Submissions S."/>
        </authorList>
    </citation>
    <scope>NUCLEOTIDE SEQUENCE [LARGE SCALE GENOMIC DNA]</scope>
    <source>
        <strain evidence="2">LNB2</strain>
    </source>
</reference>
<accession>A0A239DXA0</accession>
<organism evidence="1 2">
    <name type="scientific">Edaphosphingomonas laterariae</name>
    <dbReference type="NCBI Taxonomy" id="861865"/>
    <lineage>
        <taxon>Bacteria</taxon>
        <taxon>Pseudomonadati</taxon>
        <taxon>Pseudomonadota</taxon>
        <taxon>Alphaproteobacteria</taxon>
        <taxon>Sphingomonadales</taxon>
        <taxon>Rhizorhabdaceae</taxon>
        <taxon>Edaphosphingomonas</taxon>
    </lineage>
</organism>
<dbReference type="CDD" id="cd07821">
    <property type="entry name" value="PYR_PYL_RCAR_like"/>
    <property type="match status" value="1"/>
</dbReference>
<keyword evidence="2" id="KW-1185">Reference proteome</keyword>
<proteinExistence type="predicted"/>
<sequence>MKNMNLKLERDYAFAPAKVWAVLGDFGNIGWAAPGVQVDKIGDGPGMIRRIHMPGMEPIDEVLEAIDNDAHRFSYTIPRGLPMPITDYRAVVELSPIGDNGCRVHWSAVGVATGDFTGDQAAEILAGAYNQMLDALQAHLSQG</sequence>
<dbReference type="InterPro" id="IPR019587">
    <property type="entry name" value="Polyketide_cyclase/dehydratase"/>
</dbReference>
<dbReference type="SUPFAM" id="SSF55961">
    <property type="entry name" value="Bet v1-like"/>
    <property type="match status" value="1"/>
</dbReference>
<dbReference type="RefSeq" id="WP_179220739.1">
    <property type="nucleotide sequence ID" value="NZ_FZOS01000005.1"/>
</dbReference>
<evidence type="ECO:0000313" key="1">
    <source>
        <dbReference type="EMBL" id="SNS36323.1"/>
    </source>
</evidence>
<evidence type="ECO:0000313" key="2">
    <source>
        <dbReference type="Proteomes" id="UP000198281"/>
    </source>
</evidence>
<protein>
    <submittedName>
        <fullName evidence="1">Uncharacterized conserved protein YndB, AHSA1/START domain</fullName>
    </submittedName>
</protein>
<dbReference type="Proteomes" id="UP000198281">
    <property type="component" value="Unassembled WGS sequence"/>
</dbReference>
<dbReference type="AlphaFoldDB" id="A0A239DXA0"/>
<dbReference type="EMBL" id="FZOS01000005">
    <property type="protein sequence ID" value="SNS36323.1"/>
    <property type="molecule type" value="Genomic_DNA"/>
</dbReference>
<dbReference type="Gene3D" id="3.30.530.20">
    <property type="match status" value="1"/>
</dbReference>
<name>A0A239DXA0_9SPHN</name>
<dbReference type="Pfam" id="PF10604">
    <property type="entry name" value="Polyketide_cyc2"/>
    <property type="match status" value="1"/>
</dbReference>
<dbReference type="InterPro" id="IPR023393">
    <property type="entry name" value="START-like_dom_sf"/>
</dbReference>
<gene>
    <name evidence="1" type="ORF">SAMN06295912_10560</name>
</gene>